<dbReference type="EMBL" id="JAEPDI010000004">
    <property type="protein sequence ID" value="MCG7938933.1"/>
    <property type="molecule type" value="Genomic_DNA"/>
</dbReference>
<evidence type="ECO:0000313" key="6">
    <source>
        <dbReference type="Proteomes" id="UP000886687"/>
    </source>
</evidence>
<gene>
    <name evidence="5" type="primary">hypD</name>
    <name evidence="5" type="ORF">JAZ04_08765</name>
</gene>
<dbReference type="Gene3D" id="6.10.20.100">
    <property type="match status" value="1"/>
</dbReference>
<proteinExistence type="inferred from homology"/>
<protein>
    <recommendedName>
        <fullName evidence="4">Hydrogenase maturation factor</fullName>
    </recommendedName>
</protein>
<keyword evidence="3" id="KW-0408">Iron</keyword>
<dbReference type="Proteomes" id="UP000886687">
    <property type="component" value="Unassembled WGS sequence"/>
</dbReference>
<dbReference type="PIRSF" id="PIRSF005622">
    <property type="entry name" value="Hydrgn_mat_hypD"/>
    <property type="match status" value="1"/>
</dbReference>
<sequence length="379" mass="42155">MKYVDEFRQHKLAKQLAAAIRDEVDPGRSYHLMEFCGGHTHAIFRYGVQDLMPANVRFIHGPGCPVCVLPVGRIDNAIHLVEAEDVILCTYGDLLRVPASGRNSLIKVKAAGGDVRMVYSTQDALNIARENPDRPVVFLAIGFETTTPPSAVALQQARREGLKNFSLFCNHVLTPAAIQNILESPEVREIGSVAIHGFFGPSHVSSVIGSRPYEFFAEEFQRPVVIAGFEPLDVMQSALMLIRQLNQGRYEVENEYTRVVTREGNQKAQRLVAEVFELRRSFEWRGLGLVPYSALKIKADYQEYDAEQRFQIPVSPAKEVKGCECPAILRGAKRPTDCKLFGVVCTPDNPMGSCMVSSEGACAAYWSYGRFRQPEAKSA</sequence>
<evidence type="ECO:0000256" key="4">
    <source>
        <dbReference type="PIRNR" id="PIRNR005622"/>
    </source>
</evidence>
<evidence type="ECO:0000256" key="3">
    <source>
        <dbReference type="ARBA" id="ARBA00023004"/>
    </source>
</evidence>
<evidence type="ECO:0000313" key="5">
    <source>
        <dbReference type="EMBL" id="MCG7938933.1"/>
    </source>
</evidence>
<keyword evidence="2" id="KW-0479">Metal-binding</keyword>
<dbReference type="PANTHER" id="PTHR30149:SF0">
    <property type="entry name" value="HYDROGENASE MATURATION FACTOR HYPD"/>
    <property type="match status" value="1"/>
</dbReference>
<accession>A0A9E4K4T5</accession>
<dbReference type="AlphaFoldDB" id="A0A9E4K4T5"/>
<dbReference type="GO" id="GO:0005506">
    <property type="term" value="F:iron ion binding"/>
    <property type="evidence" value="ECO:0007669"/>
    <property type="project" value="TreeGrafter"/>
</dbReference>
<dbReference type="PANTHER" id="PTHR30149">
    <property type="entry name" value="HYDROGENASE PROTEIN ASSEMBLY PROTEIN HYPD"/>
    <property type="match status" value="1"/>
</dbReference>
<evidence type="ECO:0000256" key="2">
    <source>
        <dbReference type="ARBA" id="ARBA00022723"/>
    </source>
</evidence>
<dbReference type="GO" id="GO:0070025">
    <property type="term" value="F:carbon monoxide binding"/>
    <property type="evidence" value="ECO:0007669"/>
    <property type="project" value="TreeGrafter"/>
</dbReference>
<dbReference type="InterPro" id="IPR042244">
    <property type="entry name" value="HypD_2_sf"/>
</dbReference>
<reference evidence="5" key="1">
    <citation type="journal article" date="2021" name="Proc. Natl. Acad. Sci. U.S.A.">
        <title>Global biogeography of chemosynthetic symbionts reveals both localized and globally distributed symbiont groups. .</title>
        <authorList>
            <person name="Osvatic J.T."/>
            <person name="Wilkins L.G.E."/>
            <person name="Leibrecht L."/>
            <person name="Leray M."/>
            <person name="Zauner S."/>
            <person name="Polzin J."/>
            <person name="Camacho Y."/>
            <person name="Gros O."/>
            <person name="van Gils J.A."/>
            <person name="Eisen J.A."/>
            <person name="Petersen J.M."/>
            <person name="Yuen B."/>
        </authorList>
    </citation>
    <scope>NUCLEOTIDE SEQUENCE</scope>
    <source>
        <strain evidence="5">MAGL173</strain>
    </source>
</reference>
<evidence type="ECO:0000256" key="1">
    <source>
        <dbReference type="ARBA" id="ARBA00007888"/>
    </source>
</evidence>
<dbReference type="GO" id="GO:0051604">
    <property type="term" value="P:protein maturation"/>
    <property type="evidence" value="ECO:0007669"/>
    <property type="project" value="TreeGrafter"/>
</dbReference>
<dbReference type="NCBIfam" id="TIGR00075">
    <property type="entry name" value="hypD"/>
    <property type="match status" value="1"/>
</dbReference>
<name>A0A9E4K4T5_9GAMM</name>
<dbReference type="InterPro" id="IPR002780">
    <property type="entry name" value="Hyd_form_HypD"/>
</dbReference>
<dbReference type="GO" id="GO:0051539">
    <property type="term" value="F:4 iron, 4 sulfur cluster binding"/>
    <property type="evidence" value="ECO:0007669"/>
    <property type="project" value="TreeGrafter"/>
</dbReference>
<dbReference type="Gene3D" id="3.40.50.11740">
    <property type="entry name" value="HypD, alpha/beta domain 2"/>
    <property type="match status" value="2"/>
</dbReference>
<comment type="similarity">
    <text evidence="1 4">Belongs to the HypD family.</text>
</comment>
<dbReference type="Pfam" id="PF01924">
    <property type="entry name" value="HypD"/>
    <property type="match status" value="1"/>
</dbReference>
<organism evidence="5 6">
    <name type="scientific">Candidatus Thiodiazotropha lotti</name>
    <dbReference type="NCBI Taxonomy" id="2792787"/>
    <lineage>
        <taxon>Bacteria</taxon>
        <taxon>Pseudomonadati</taxon>
        <taxon>Pseudomonadota</taxon>
        <taxon>Gammaproteobacteria</taxon>
        <taxon>Chromatiales</taxon>
        <taxon>Sedimenticolaceae</taxon>
        <taxon>Candidatus Thiodiazotropha</taxon>
    </lineage>
</organism>
<dbReference type="InterPro" id="IPR042243">
    <property type="entry name" value="HypD_1"/>
</dbReference>
<comment type="caution">
    <text evidence="5">The sequence shown here is derived from an EMBL/GenBank/DDBJ whole genome shotgun (WGS) entry which is preliminary data.</text>
</comment>